<accession>A0ABU1HBT6</accession>
<dbReference type="EC" id="2.3.1.-" evidence="4"/>
<dbReference type="Proteomes" id="UP001251374">
    <property type="component" value="Unassembled WGS sequence"/>
</dbReference>
<dbReference type="EMBL" id="JARWAM010000004">
    <property type="protein sequence ID" value="MDR5904922.1"/>
    <property type="molecule type" value="Genomic_DNA"/>
</dbReference>
<dbReference type="GO" id="GO:0016746">
    <property type="term" value="F:acyltransferase activity"/>
    <property type="evidence" value="ECO:0007669"/>
    <property type="project" value="UniProtKB-KW"/>
</dbReference>
<keyword evidence="5" id="KW-1185">Reference proteome</keyword>
<protein>
    <submittedName>
        <fullName evidence="4">GNAT family N-acetyltransferase</fullName>
        <ecNumber evidence="4">2.3.1.-</ecNumber>
    </submittedName>
</protein>
<keyword evidence="2 4" id="KW-0012">Acyltransferase</keyword>
<evidence type="ECO:0000256" key="2">
    <source>
        <dbReference type="ARBA" id="ARBA00023315"/>
    </source>
</evidence>
<reference evidence="4 5" key="1">
    <citation type="submission" date="2023-04" db="EMBL/GenBank/DDBJ databases">
        <title>A long-awaited taxogenomic arrangement of the family Halomonadaceae.</title>
        <authorList>
            <person name="De La Haba R."/>
            <person name="Chuvochina M."/>
            <person name="Wittouck S."/>
            <person name="Arahal D.R."/>
            <person name="Sanchez-Porro C."/>
            <person name="Hugenholtz P."/>
            <person name="Ventosa A."/>
        </authorList>
    </citation>
    <scope>NUCLEOTIDE SEQUENCE [LARGE SCALE GENOMIC DNA]</scope>
    <source>
        <strain evidence="4 5">DSM 26770</strain>
    </source>
</reference>
<gene>
    <name evidence="4" type="ORF">QC821_06510</name>
</gene>
<evidence type="ECO:0000256" key="1">
    <source>
        <dbReference type="ARBA" id="ARBA00022679"/>
    </source>
</evidence>
<sequence length="79" mass="9022">MQGSALAALFVAPAWQGQGIGRELLERAQRWRNELTIEVYKENHRTIGFYERCGFAAVTEKVCAHAGHRELVMRCVFSR</sequence>
<evidence type="ECO:0000313" key="4">
    <source>
        <dbReference type="EMBL" id="MDR5904922.1"/>
    </source>
</evidence>
<comment type="caution">
    <text evidence="4">The sequence shown here is derived from an EMBL/GenBank/DDBJ whole genome shotgun (WGS) entry which is preliminary data.</text>
</comment>
<dbReference type="InterPro" id="IPR000182">
    <property type="entry name" value="GNAT_dom"/>
</dbReference>
<feature type="domain" description="N-acetyltransferase" evidence="3">
    <location>
        <begin position="1"/>
        <end position="78"/>
    </location>
</feature>
<dbReference type="Pfam" id="PF13508">
    <property type="entry name" value="Acetyltransf_7"/>
    <property type="match status" value="1"/>
</dbReference>
<keyword evidence="1 4" id="KW-0808">Transferase</keyword>
<proteinExistence type="predicted"/>
<dbReference type="SUPFAM" id="SSF55729">
    <property type="entry name" value="Acyl-CoA N-acyltransferases (Nat)"/>
    <property type="match status" value="1"/>
</dbReference>
<dbReference type="PROSITE" id="PS51186">
    <property type="entry name" value="GNAT"/>
    <property type="match status" value="1"/>
</dbReference>
<dbReference type="RefSeq" id="WP_309718593.1">
    <property type="nucleotide sequence ID" value="NZ_JARWAM010000004.1"/>
</dbReference>
<dbReference type="Gene3D" id="3.40.630.30">
    <property type="match status" value="1"/>
</dbReference>
<dbReference type="PANTHER" id="PTHR43800:SF1">
    <property type="entry name" value="PEPTIDYL-LYSINE N-ACETYLTRANSFERASE YJAB"/>
    <property type="match status" value="1"/>
</dbReference>
<dbReference type="PANTHER" id="PTHR43800">
    <property type="entry name" value="PEPTIDYL-LYSINE N-ACETYLTRANSFERASE YJAB"/>
    <property type="match status" value="1"/>
</dbReference>
<dbReference type="CDD" id="cd04301">
    <property type="entry name" value="NAT_SF"/>
    <property type="match status" value="1"/>
</dbReference>
<evidence type="ECO:0000313" key="5">
    <source>
        <dbReference type="Proteomes" id="UP001251374"/>
    </source>
</evidence>
<evidence type="ECO:0000259" key="3">
    <source>
        <dbReference type="PROSITE" id="PS51186"/>
    </source>
</evidence>
<dbReference type="InterPro" id="IPR016181">
    <property type="entry name" value="Acyl_CoA_acyltransferase"/>
</dbReference>
<organism evidence="4 5">
    <name type="scientific">Franzmannia qiaohouensis</name>
    <dbReference type="NCBI Taxonomy" id="1329370"/>
    <lineage>
        <taxon>Bacteria</taxon>
        <taxon>Pseudomonadati</taxon>
        <taxon>Pseudomonadota</taxon>
        <taxon>Gammaproteobacteria</taxon>
        <taxon>Oceanospirillales</taxon>
        <taxon>Halomonadaceae</taxon>
        <taxon>Franzmannia</taxon>
    </lineage>
</organism>
<name>A0ABU1HBT6_9GAMM</name>